<evidence type="ECO:0000256" key="4">
    <source>
        <dbReference type="ARBA" id="ARBA00022989"/>
    </source>
</evidence>
<evidence type="ECO:0000256" key="2">
    <source>
        <dbReference type="ARBA" id="ARBA00022475"/>
    </source>
</evidence>
<reference evidence="7 8" key="2">
    <citation type="journal article" date="2013" name="PLoS ONE">
        <title>INDIGO - INtegrated Data Warehouse of MIcrobial GenOmes with Examples from the Red Sea Extremophiles.</title>
        <authorList>
            <person name="Alam I."/>
            <person name="Antunes A."/>
            <person name="Kamau A.A."/>
            <person name="Ba Alawi W."/>
            <person name="Kalkatawi M."/>
            <person name="Stingl U."/>
            <person name="Bajic V.B."/>
        </authorList>
    </citation>
    <scope>NUCLEOTIDE SEQUENCE [LARGE SCALE GENOMIC DNA]</scope>
    <source>
        <strain evidence="7 8">SSD-17B</strain>
    </source>
</reference>
<accession>U2DRK8</accession>
<comment type="caution">
    <text evidence="7">The sequence shown here is derived from an EMBL/GenBank/DDBJ whole genome shotgun (WGS) entry which is preliminary data.</text>
</comment>
<gene>
    <name evidence="7" type="ORF">HLPCO_002781</name>
</gene>
<keyword evidence="5 6" id="KW-0472">Membrane</keyword>
<dbReference type="GO" id="GO:0022857">
    <property type="term" value="F:transmembrane transporter activity"/>
    <property type="evidence" value="ECO:0007669"/>
    <property type="project" value="InterPro"/>
</dbReference>
<protein>
    <submittedName>
        <fullName evidence="7">Nucleoside ABC transporter membrane protein</fullName>
    </submittedName>
</protein>
<dbReference type="RefSeq" id="WP_008824601.1">
    <property type="nucleotide sequence ID" value="NZ_AFNU02000014.1"/>
</dbReference>
<reference evidence="7 8" key="1">
    <citation type="journal article" date="2011" name="J. Bacteriol.">
        <title>Genome sequence of Haloplasma contractile, an unusual contractile bacterium from a deep-sea anoxic brine lake.</title>
        <authorList>
            <person name="Antunes A."/>
            <person name="Alam I."/>
            <person name="El Dorry H."/>
            <person name="Siam R."/>
            <person name="Robertson A."/>
            <person name="Bajic V.B."/>
            <person name="Stingl U."/>
        </authorList>
    </citation>
    <scope>NUCLEOTIDE SEQUENCE [LARGE SCALE GENOMIC DNA]</scope>
    <source>
        <strain evidence="7 8">SSD-17B</strain>
    </source>
</reference>
<dbReference type="EMBL" id="AFNU02000014">
    <property type="protein sequence ID" value="ERJ11212.1"/>
    <property type="molecule type" value="Genomic_DNA"/>
</dbReference>
<evidence type="ECO:0000256" key="6">
    <source>
        <dbReference type="SAM" id="Phobius"/>
    </source>
</evidence>
<feature type="transmembrane region" description="Helical" evidence="6">
    <location>
        <begin position="192"/>
        <end position="215"/>
    </location>
</feature>
<dbReference type="AlphaFoldDB" id="U2DRK8"/>
<feature type="transmembrane region" description="Helical" evidence="6">
    <location>
        <begin position="87"/>
        <end position="105"/>
    </location>
</feature>
<name>U2DRK8_9MOLU</name>
<feature type="transmembrane region" description="Helical" evidence="6">
    <location>
        <begin position="58"/>
        <end position="80"/>
    </location>
</feature>
<evidence type="ECO:0000256" key="3">
    <source>
        <dbReference type="ARBA" id="ARBA00022692"/>
    </source>
</evidence>
<evidence type="ECO:0000256" key="1">
    <source>
        <dbReference type="ARBA" id="ARBA00004651"/>
    </source>
</evidence>
<feature type="transmembrane region" description="Helical" evidence="6">
    <location>
        <begin position="6"/>
        <end position="25"/>
    </location>
</feature>
<dbReference type="PANTHER" id="PTHR43370">
    <property type="entry name" value="SUGAR ABC TRANSPORTER INTEGRAL MEMBRANE PROTEIN-RELATED"/>
    <property type="match status" value="1"/>
</dbReference>
<evidence type="ECO:0000313" key="7">
    <source>
        <dbReference type="EMBL" id="ERJ11212.1"/>
    </source>
</evidence>
<organism evidence="7 8">
    <name type="scientific">Haloplasma contractile SSD-17B</name>
    <dbReference type="NCBI Taxonomy" id="1033810"/>
    <lineage>
        <taxon>Bacteria</taxon>
        <taxon>Bacillati</taxon>
        <taxon>Mycoplasmatota</taxon>
        <taxon>Mollicutes</taxon>
        <taxon>Haloplasmatales</taxon>
        <taxon>Haloplasmataceae</taxon>
        <taxon>Haloplasma</taxon>
    </lineage>
</organism>
<dbReference type="eggNOG" id="COG1079">
    <property type="taxonomic scope" value="Bacteria"/>
</dbReference>
<feature type="transmembrane region" description="Helical" evidence="6">
    <location>
        <begin position="221"/>
        <end position="238"/>
    </location>
</feature>
<keyword evidence="3 6" id="KW-0812">Transmembrane</keyword>
<dbReference type="InParanoid" id="U2DRK8"/>
<feature type="transmembrane region" description="Helical" evidence="6">
    <location>
        <begin position="266"/>
        <end position="287"/>
    </location>
</feature>
<dbReference type="CDD" id="cd06580">
    <property type="entry name" value="TM_PBP1_transp_TpRbsC_like"/>
    <property type="match status" value="1"/>
</dbReference>
<dbReference type="PANTHER" id="PTHR43370:SF2">
    <property type="entry name" value="ABC TRANSPORTER PERMEASE PROTEIN"/>
    <property type="match status" value="1"/>
</dbReference>
<dbReference type="Pfam" id="PF02653">
    <property type="entry name" value="BPD_transp_2"/>
    <property type="match status" value="1"/>
</dbReference>
<feature type="transmembrane region" description="Helical" evidence="6">
    <location>
        <begin position="145"/>
        <end position="162"/>
    </location>
</feature>
<keyword evidence="8" id="KW-1185">Reference proteome</keyword>
<comment type="subcellular location">
    <subcellularLocation>
        <location evidence="1">Cell membrane</location>
        <topology evidence="1">Multi-pass membrane protein</topology>
    </subcellularLocation>
</comment>
<sequence length="307" mass="33579">MLIPFLTASIVFAIPILLGTLGGILNERAGHLNLGIEGIMLMGAASSFIGAYKTDNLILGILIGGLAGALVTLIYAILTISFKTNQTVTGLTLTIFGVSLGNLLADDYIGLSLSKKFTEFYLNKVKVPLLGDIPYIGKIFFNQDPAIYISYLLVILITIYLFKTKWGLYLTAVGENPSAADSCSIHVDLYKYIHVLFGGFLSGLGGAYLSVIYMHSWQENITSGIGWIAVALVIFSGWHPIRAFFGSLIFGSLSIVGLYYDLPISQFFIEMIPYLITIIVLVLMSNVKSNKFSPPKALGMPYFREER</sequence>
<dbReference type="InterPro" id="IPR001851">
    <property type="entry name" value="ABC_transp_permease"/>
</dbReference>
<keyword evidence="2" id="KW-1003">Cell membrane</keyword>
<evidence type="ECO:0000313" key="8">
    <source>
        <dbReference type="Proteomes" id="UP000005707"/>
    </source>
</evidence>
<dbReference type="Proteomes" id="UP000005707">
    <property type="component" value="Unassembled WGS sequence"/>
</dbReference>
<dbReference type="OrthoDB" id="9792579at2"/>
<proteinExistence type="predicted"/>
<feature type="transmembrane region" description="Helical" evidence="6">
    <location>
        <begin position="32"/>
        <end position="52"/>
    </location>
</feature>
<dbReference type="GO" id="GO:0005886">
    <property type="term" value="C:plasma membrane"/>
    <property type="evidence" value="ECO:0007669"/>
    <property type="project" value="UniProtKB-SubCell"/>
</dbReference>
<keyword evidence="4 6" id="KW-1133">Transmembrane helix</keyword>
<evidence type="ECO:0000256" key="5">
    <source>
        <dbReference type="ARBA" id="ARBA00023136"/>
    </source>
</evidence>
<dbReference type="STRING" id="1033810.HLPCO_002781"/>